<keyword evidence="1" id="KW-0547">Nucleotide-binding</keyword>
<dbReference type="InterPro" id="IPR011761">
    <property type="entry name" value="ATP-grasp"/>
</dbReference>
<protein>
    <submittedName>
        <fullName evidence="3">Tyramine---L-glutamate ligase</fullName>
        <ecNumber evidence="3">6.3.4.24</ecNumber>
    </submittedName>
</protein>
<dbReference type="InterPro" id="IPR003806">
    <property type="entry name" value="ATP-grasp_PylC-type"/>
</dbReference>
<evidence type="ECO:0000256" key="1">
    <source>
        <dbReference type="PROSITE-ProRule" id="PRU00409"/>
    </source>
</evidence>
<keyword evidence="3" id="KW-0436">Ligase</keyword>
<evidence type="ECO:0000313" key="4">
    <source>
        <dbReference type="Proteomes" id="UP001162030"/>
    </source>
</evidence>
<organism evidence="3 4">
    <name type="scientific">Methylocaldum szegediense</name>
    <dbReference type="NCBI Taxonomy" id="73780"/>
    <lineage>
        <taxon>Bacteria</taxon>
        <taxon>Pseudomonadati</taxon>
        <taxon>Pseudomonadota</taxon>
        <taxon>Gammaproteobacteria</taxon>
        <taxon>Methylococcales</taxon>
        <taxon>Methylococcaceae</taxon>
        <taxon>Methylocaldum</taxon>
    </lineage>
</organism>
<sequence length="336" mass="37068">MRILVFEYITGGGMLGEAIPRSLAQEGELMLTALLRDLSDLPEIRTIAFRDVRFPISDRAFSGTDWIFLDRKDDLERCLDDQIEYCDAVWPIAPETGGILERICRRVESAGKTLLASSGDGVSLAASKFETVKRLEKKGVPAIPTFALNTSTPLEFPLVVKPDDGVGCEGSRILETKSEWQAWVTAIGDPTGYVVQPLVEGEPLSLSALFCHGKARLLSCNRQRIDRSRGGFSLRGCEVGAIRTSLSAYEDLANKLAEALPELWGYVGVDVLRCEQELKVLEVNPRLTTSYAGLRQFLGFNPAALVLDLWRSGRLPEVHPIAEMAVEIGLERWDDG</sequence>
<reference evidence="3 4" key="1">
    <citation type="submission" date="2023-03" db="EMBL/GenBank/DDBJ databases">
        <authorList>
            <person name="Pearce D."/>
        </authorList>
    </citation>
    <scope>NUCLEOTIDE SEQUENCE [LARGE SCALE GENOMIC DNA]</scope>
    <source>
        <strain evidence="3">Msz</strain>
    </source>
</reference>
<dbReference type="Gene3D" id="2.30.36.100">
    <property type="match status" value="1"/>
</dbReference>
<gene>
    <name evidence="3" type="ORF">MSZNOR_2912</name>
</gene>
<dbReference type="Pfam" id="PF02655">
    <property type="entry name" value="ATP-grasp_3"/>
    <property type="match status" value="1"/>
</dbReference>
<dbReference type="InterPro" id="IPR040803">
    <property type="entry name" value="MfnD_preATP-grasp"/>
</dbReference>
<evidence type="ECO:0000313" key="3">
    <source>
        <dbReference type="EMBL" id="CAI8872774.1"/>
    </source>
</evidence>
<dbReference type="GO" id="GO:0016874">
    <property type="term" value="F:ligase activity"/>
    <property type="evidence" value="ECO:0007669"/>
    <property type="project" value="UniProtKB-KW"/>
</dbReference>
<dbReference type="EC" id="6.3.4.24" evidence="3"/>
<accession>A0ABM9I3V0</accession>
<dbReference type="SUPFAM" id="SSF56059">
    <property type="entry name" value="Glutathione synthetase ATP-binding domain-like"/>
    <property type="match status" value="1"/>
</dbReference>
<dbReference type="EMBL" id="OX458333">
    <property type="protein sequence ID" value="CAI8872774.1"/>
    <property type="molecule type" value="Genomic_DNA"/>
</dbReference>
<dbReference type="Pfam" id="PF18301">
    <property type="entry name" value="preATP-grasp_3"/>
    <property type="match status" value="1"/>
</dbReference>
<name>A0ABM9I3V0_9GAMM</name>
<keyword evidence="4" id="KW-1185">Reference proteome</keyword>
<proteinExistence type="predicted"/>
<evidence type="ECO:0000259" key="2">
    <source>
        <dbReference type="PROSITE" id="PS50975"/>
    </source>
</evidence>
<dbReference type="RefSeq" id="WP_051331891.1">
    <property type="nucleotide sequence ID" value="NZ_OX458333.1"/>
</dbReference>
<feature type="domain" description="ATP-grasp" evidence="2">
    <location>
        <begin position="116"/>
        <end position="311"/>
    </location>
</feature>
<dbReference type="Gene3D" id="3.30.470.20">
    <property type="entry name" value="ATP-grasp fold, B domain"/>
    <property type="match status" value="1"/>
</dbReference>
<dbReference type="PIRSF" id="PIRSF016766">
    <property type="entry name" value="UCP016766_ATPgrasp"/>
    <property type="match status" value="1"/>
</dbReference>
<dbReference type="Proteomes" id="UP001162030">
    <property type="component" value="Chromosome"/>
</dbReference>
<dbReference type="InterPro" id="IPR024710">
    <property type="entry name" value="MfnD"/>
</dbReference>
<keyword evidence="1" id="KW-0067">ATP-binding</keyword>
<dbReference type="PROSITE" id="PS50975">
    <property type="entry name" value="ATP_GRASP"/>
    <property type="match status" value="1"/>
</dbReference>
<dbReference type="Gene3D" id="3.40.50.11770">
    <property type="match status" value="1"/>
</dbReference>